<proteinExistence type="predicted"/>
<dbReference type="OrthoDB" id="1260832at2"/>
<dbReference type="EMBL" id="CP001619">
    <property type="protein sequence ID" value="ACT96664.1"/>
    <property type="molecule type" value="Genomic_DNA"/>
</dbReference>
<organism evidence="1 2">
    <name type="scientific">Dyadobacter fermentans (strain ATCC 700827 / DSM 18053 / CIP 107007 / KCTC 52180 / NS114)</name>
    <dbReference type="NCBI Taxonomy" id="471854"/>
    <lineage>
        <taxon>Bacteria</taxon>
        <taxon>Pseudomonadati</taxon>
        <taxon>Bacteroidota</taxon>
        <taxon>Cytophagia</taxon>
        <taxon>Cytophagales</taxon>
        <taxon>Spirosomataceae</taxon>
        <taxon>Dyadobacter</taxon>
    </lineage>
</organism>
<evidence type="ECO:0000313" key="1">
    <source>
        <dbReference type="EMBL" id="ACT96664.1"/>
    </source>
</evidence>
<name>C6VVD4_DYAFD</name>
<keyword evidence="2" id="KW-1185">Reference proteome</keyword>
<accession>C6VVD4</accession>
<dbReference type="eggNOG" id="ENOG50317NC">
    <property type="taxonomic scope" value="Bacteria"/>
</dbReference>
<reference evidence="1 2" key="1">
    <citation type="journal article" date="2009" name="Stand. Genomic Sci.">
        <title>Complete genome sequence of Dyadobacter fermentans type strain (NS114).</title>
        <authorList>
            <person name="Lang E."/>
            <person name="Lapidus A."/>
            <person name="Chertkov O."/>
            <person name="Brettin T."/>
            <person name="Detter J.C."/>
            <person name="Han C."/>
            <person name="Copeland A."/>
            <person name="Glavina Del Rio T."/>
            <person name="Nolan M."/>
            <person name="Chen F."/>
            <person name="Lucas S."/>
            <person name="Tice H."/>
            <person name="Cheng J.F."/>
            <person name="Land M."/>
            <person name="Hauser L."/>
            <person name="Chang Y.J."/>
            <person name="Jeffries C.D."/>
            <person name="Kopitz M."/>
            <person name="Bruce D."/>
            <person name="Goodwin L."/>
            <person name="Pitluck S."/>
            <person name="Ovchinnikova G."/>
            <person name="Pati A."/>
            <person name="Ivanova N."/>
            <person name="Mavrommatis K."/>
            <person name="Chen A."/>
            <person name="Palaniappan K."/>
            <person name="Chain P."/>
            <person name="Bristow J."/>
            <person name="Eisen J.A."/>
            <person name="Markowitz V."/>
            <person name="Hugenholtz P."/>
            <person name="Goker M."/>
            <person name="Rohde M."/>
            <person name="Kyrpides N.C."/>
            <person name="Klenk H.P."/>
        </authorList>
    </citation>
    <scope>NUCLEOTIDE SEQUENCE [LARGE SCALE GENOMIC DNA]</scope>
    <source>
        <strain evidence="2">ATCC 700827 / DSM 18053 / CIP 107007 / KCTC 52180 / NS114</strain>
    </source>
</reference>
<dbReference type="Proteomes" id="UP000002011">
    <property type="component" value="Chromosome"/>
</dbReference>
<sequence>MHIKLFAPLAGIQLSSNEDFIFDSGVISKSQRLLQNEIITPHLTRVLDQSVIRALFRNPFFFSRIDVKDSDPRQKGVQLAQSLDSIIFTSWLLHDNSINVPHAVFWNVSAPHEIHQFNSQVFYSNAEGEVQDVQISNQTLRQICDLHLLFNKHFSGPDFNPIFNIDKHIASDDGVQVTGNQEYNKYSTIARAFLFVREARRNTNIISKISNLTMALETLFTTDRDNIAHDVSVRGACYVSSDLGEREVHYKAIKTGYRIRSNYLHGSRVQSPYDQQSSLLSFAQRLDILTRRIMFKVIKVDSQRFVDSLEARRAWFSVLTSDQK</sequence>
<dbReference type="HOGENOM" id="CLU_851677_0_0_10"/>
<protein>
    <submittedName>
        <fullName evidence="1">Uncharacterized protein</fullName>
    </submittedName>
</protein>
<gene>
    <name evidence="1" type="ordered locus">Dfer_5473</name>
</gene>
<evidence type="ECO:0000313" key="2">
    <source>
        <dbReference type="Proteomes" id="UP000002011"/>
    </source>
</evidence>
<dbReference type="AlphaFoldDB" id="C6VVD4"/>
<dbReference type="KEGG" id="dfe:Dfer_5473"/>
<dbReference type="RefSeq" id="WP_015814904.1">
    <property type="nucleotide sequence ID" value="NC_013037.1"/>
</dbReference>